<feature type="region of interest" description="Disordered" evidence="2">
    <location>
        <begin position="398"/>
        <end position="418"/>
    </location>
</feature>
<keyword evidence="1" id="KW-0343">GTPase activation</keyword>
<feature type="compositionally biased region" description="Basic and acidic residues" evidence="2">
    <location>
        <begin position="1274"/>
        <end position="1290"/>
    </location>
</feature>
<feature type="compositionally biased region" description="Polar residues" evidence="2">
    <location>
        <begin position="1101"/>
        <end position="1127"/>
    </location>
</feature>
<dbReference type="Pfam" id="PF00620">
    <property type="entry name" value="RhoGAP"/>
    <property type="match status" value="1"/>
</dbReference>
<dbReference type="HOGENOM" id="CLU_004568_1_0_1"/>
<dbReference type="InParanoid" id="E4ZZ86"/>
<dbReference type="STRING" id="985895.E4ZZ86"/>
<dbReference type="OMA" id="IIPLQHY"/>
<dbReference type="OrthoDB" id="3196451at2759"/>
<dbReference type="eggNOG" id="KOG2710">
    <property type="taxonomic scope" value="Eukaryota"/>
</dbReference>
<evidence type="ECO:0000256" key="2">
    <source>
        <dbReference type="SAM" id="MobiDB-lite"/>
    </source>
</evidence>
<name>E4ZZ86_LEPMJ</name>
<feature type="compositionally biased region" description="Basic and acidic residues" evidence="2">
    <location>
        <begin position="1128"/>
        <end position="1148"/>
    </location>
</feature>
<feature type="compositionally biased region" description="Low complexity" evidence="2">
    <location>
        <begin position="1046"/>
        <end position="1057"/>
    </location>
</feature>
<evidence type="ECO:0000256" key="1">
    <source>
        <dbReference type="ARBA" id="ARBA00022468"/>
    </source>
</evidence>
<feature type="compositionally biased region" description="Low complexity" evidence="2">
    <location>
        <begin position="1296"/>
        <end position="1311"/>
    </location>
</feature>
<dbReference type="GO" id="GO:0005096">
    <property type="term" value="F:GTPase activator activity"/>
    <property type="evidence" value="ECO:0007669"/>
    <property type="project" value="UniProtKB-KW"/>
</dbReference>
<organism evidence="5">
    <name type="scientific">Leptosphaeria maculans (strain JN3 / isolate v23.1.3 / race Av1-4-5-6-7-8)</name>
    <name type="common">Blackleg fungus</name>
    <name type="synonym">Phoma lingam</name>
    <dbReference type="NCBI Taxonomy" id="985895"/>
    <lineage>
        <taxon>Eukaryota</taxon>
        <taxon>Fungi</taxon>
        <taxon>Dikarya</taxon>
        <taxon>Ascomycota</taxon>
        <taxon>Pezizomycotina</taxon>
        <taxon>Dothideomycetes</taxon>
        <taxon>Pleosporomycetidae</taxon>
        <taxon>Pleosporales</taxon>
        <taxon>Pleosporineae</taxon>
        <taxon>Leptosphaeriaceae</taxon>
        <taxon>Plenodomus</taxon>
        <taxon>Plenodomus lingam/Leptosphaeria maculans species complex</taxon>
    </lineage>
</organism>
<evidence type="ECO:0000259" key="3">
    <source>
        <dbReference type="PROSITE" id="PS50238"/>
    </source>
</evidence>
<dbReference type="VEuPathDB" id="FungiDB:LEMA_P109460.1"/>
<feature type="compositionally biased region" description="Basic and acidic residues" evidence="2">
    <location>
        <begin position="841"/>
        <end position="851"/>
    </location>
</feature>
<protein>
    <recommendedName>
        <fullName evidence="3">Rho-GAP domain-containing protein</fullName>
    </recommendedName>
</protein>
<feature type="compositionally biased region" description="Basic residues" evidence="2">
    <location>
        <begin position="966"/>
        <end position="983"/>
    </location>
</feature>
<proteinExistence type="predicted"/>
<feature type="compositionally biased region" description="Pro residues" evidence="2">
    <location>
        <begin position="1312"/>
        <end position="1329"/>
    </location>
</feature>
<keyword evidence="5" id="KW-1185">Reference proteome</keyword>
<dbReference type="GO" id="GO:0060237">
    <property type="term" value="P:regulation of fungal-type cell wall organization"/>
    <property type="evidence" value="ECO:0007669"/>
    <property type="project" value="TreeGrafter"/>
</dbReference>
<dbReference type="InterPro" id="IPR000198">
    <property type="entry name" value="RhoGAP_dom"/>
</dbReference>
<feature type="region of interest" description="Disordered" evidence="2">
    <location>
        <begin position="949"/>
        <end position="1003"/>
    </location>
</feature>
<feature type="compositionally biased region" description="Polar residues" evidence="2">
    <location>
        <begin position="776"/>
        <end position="793"/>
    </location>
</feature>
<dbReference type="EMBL" id="FP929129">
    <property type="protein sequence ID" value="CBX96681.1"/>
    <property type="molecule type" value="Genomic_DNA"/>
</dbReference>
<reference evidence="5" key="1">
    <citation type="journal article" date="2011" name="Nat. Commun.">
        <title>Effector diversification within compartments of the Leptosphaeria maculans genome affected by Repeat-Induced Point mutations.</title>
        <authorList>
            <person name="Rouxel T."/>
            <person name="Grandaubert J."/>
            <person name="Hane J.K."/>
            <person name="Hoede C."/>
            <person name="van de Wouw A.P."/>
            <person name="Couloux A."/>
            <person name="Dominguez V."/>
            <person name="Anthouard V."/>
            <person name="Bally P."/>
            <person name="Bourras S."/>
            <person name="Cozijnsen A.J."/>
            <person name="Ciuffetti L.M."/>
            <person name="Degrave A."/>
            <person name="Dilmaghani A."/>
            <person name="Duret L."/>
            <person name="Fudal I."/>
            <person name="Goodwin S.B."/>
            <person name="Gout L."/>
            <person name="Glaser N."/>
            <person name="Linglin J."/>
            <person name="Kema G.H.J."/>
            <person name="Lapalu N."/>
            <person name="Lawrence C.B."/>
            <person name="May K."/>
            <person name="Meyer M."/>
            <person name="Ollivier B."/>
            <person name="Poulain J."/>
            <person name="Schoch C.L."/>
            <person name="Simon A."/>
            <person name="Spatafora J.W."/>
            <person name="Stachowiak A."/>
            <person name="Turgeon B.G."/>
            <person name="Tyler B.M."/>
            <person name="Vincent D."/>
            <person name="Weissenbach J."/>
            <person name="Amselem J."/>
            <person name="Quesneville H."/>
            <person name="Oliver R.P."/>
            <person name="Wincker P."/>
            <person name="Balesdent M.-H."/>
            <person name="Howlett B.J."/>
        </authorList>
    </citation>
    <scope>NUCLEOTIDE SEQUENCE [LARGE SCALE GENOMIC DNA]</scope>
    <source>
        <strain evidence="5">JN3 / isolate v23.1.3 / race Av1-4-5-6-7-8</strain>
    </source>
</reference>
<feature type="domain" description="Rho-GAP" evidence="3">
    <location>
        <begin position="465"/>
        <end position="693"/>
    </location>
</feature>
<dbReference type="InterPro" id="IPR008936">
    <property type="entry name" value="Rho_GTPase_activation_prot"/>
</dbReference>
<dbReference type="PANTHER" id="PTHR15228">
    <property type="entry name" value="SPERMATHECAL PHYSIOLOGY VARIANT"/>
    <property type="match status" value="1"/>
</dbReference>
<dbReference type="InterPro" id="IPR051025">
    <property type="entry name" value="RhoGAP"/>
</dbReference>
<feature type="compositionally biased region" description="Polar residues" evidence="2">
    <location>
        <begin position="712"/>
        <end position="726"/>
    </location>
</feature>
<evidence type="ECO:0000313" key="5">
    <source>
        <dbReference type="Proteomes" id="UP000002668"/>
    </source>
</evidence>
<feature type="region of interest" description="Disordered" evidence="2">
    <location>
        <begin position="1021"/>
        <end position="1463"/>
    </location>
</feature>
<dbReference type="Gene3D" id="1.10.555.10">
    <property type="entry name" value="Rho GTPase activation protein"/>
    <property type="match status" value="1"/>
</dbReference>
<gene>
    <name evidence="4" type="ORF">LEMA_P109460.1</name>
</gene>
<dbReference type="SUPFAM" id="SSF48350">
    <property type="entry name" value="GTPase activation domain, GAP"/>
    <property type="match status" value="1"/>
</dbReference>
<feature type="region of interest" description="Disordered" evidence="2">
    <location>
        <begin position="867"/>
        <end position="888"/>
    </location>
</feature>
<dbReference type="GO" id="GO:0007165">
    <property type="term" value="P:signal transduction"/>
    <property type="evidence" value="ECO:0007669"/>
    <property type="project" value="InterPro"/>
</dbReference>
<feature type="compositionally biased region" description="Polar residues" evidence="2">
    <location>
        <begin position="1160"/>
        <end position="1169"/>
    </location>
</feature>
<feature type="compositionally biased region" description="Basic and acidic residues" evidence="2">
    <location>
        <begin position="1232"/>
        <end position="1247"/>
    </location>
</feature>
<dbReference type="GO" id="GO:0005938">
    <property type="term" value="C:cell cortex"/>
    <property type="evidence" value="ECO:0007669"/>
    <property type="project" value="TreeGrafter"/>
</dbReference>
<accession>E4ZZ86</accession>
<evidence type="ECO:0000313" key="4">
    <source>
        <dbReference type="EMBL" id="CBX96681.1"/>
    </source>
</evidence>
<dbReference type="PROSITE" id="PS50238">
    <property type="entry name" value="RHOGAP"/>
    <property type="match status" value="1"/>
</dbReference>
<feature type="region of interest" description="Disordered" evidence="2">
    <location>
        <begin position="707"/>
        <end position="855"/>
    </location>
</feature>
<feature type="compositionally biased region" description="Low complexity" evidence="2">
    <location>
        <begin position="1371"/>
        <end position="1385"/>
    </location>
</feature>
<feature type="compositionally biased region" description="Low complexity" evidence="2">
    <location>
        <begin position="1411"/>
        <end position="1446"/>
    </location>
</feature>
<feature type="compositionally biased region" description="Polar residues" evidence="2">
    <location>
        <begin position="1396"/>
        <end position="1410"/>
    </location>
</feature>
<sequence>MTCSFPPNAQGQRLCGKRAWTARRSVVPSTSTPVLPFTNDPERKTVQELQQLGPCLALPCLAFEESGKAFFLLCCIFEWQLASPSRPWYELDRTFWPALSYTVNDSQYHLISRWCRLCFGYGRYYVHATLLTPLPRRPASPSPAPLTLPLPFQAIAIPICYRYSSRIVIVIPVGYPSVTAANRQREQDRRLAFATLSTCLPAHLLAGLRCLPARCLHVRRRGAVFPECSRLLPQPYIVSIVVGLPLCFTTTARHHRPTQRATTLFLYALRQHEPQFQARFRSCLCAGLACFAALRNQPLTAAATQSPLQVSQPVKASAAADDSDNVAPLALACTLTVVPHPGKSPARSLSPSLSLARCDTKYPADVPALSLRSAVPRPHCPRSCNARLPAVMPVGTQNNSHAPRVRNGEPQAALAAPEPASARRDLTSWWRQFSKRPAKKEDEKETAPQGIFGVALIQSIPYANVAISLFNEHGESYIYGYVPIVVAKCGVYLKEKGHVAFTMLACARANIPAATDVEGIFRLAGSEKRIKELKTAFDTPPRYGKGLDWTGYTVHDAANILRRYFNNLPEPIIPLQHYDPFRQPLRNHQAEAVGPIEGQDPSIGGFDPDAAVRVYQHQIKALPSLNRQLLLYILDLLAVFAAKADVNKMTTSNLAAIFQPGILSHPQHDMSPADYRLSQDVLIFLIDNQDHFLIGMEGTAVDEGTVKHIESGPSTPQARTPTTPGRNPSDIGRSASTTSSAGAESLRMYGGIRRNVSTSSKRSRRSGAVPSPITPAFSTPATSSVNRSNTLPTKRSPAIGSPRFPFNKVSGPSTPVAEEVKSPVSPPQHADASVSVANTKQETEQITKDSEPAQPVQAVVEQVQAVQPTVSEQEPAATIPKRSATMPPQKIEMPAPFAHVPARPPRPMSVTPAIHEMPGGFPLPSPGVIPPSAPVTPDVSAQIAQEMLPVRASTPLQRSPYPSPRRSPHRSPHRTPQRSPHHTPTRERSEFLEGPIDSGPSAELTPAVRTFTQILAKVAASPTNEAKDERKPKKLQKKRGPLGAITSAHSSTHSLTAGDVGFGGSYVPPALESPLQPPHPPFAHGQSQASGSKEGLHSHNDTVSSRHSGITLKPSMSPSASFRSHSTATEHSEAEQTDDNLPKEEKRSFWKGHKRGESRATPTASSTDLHGSVPGGDKSMSSFASSSGNTGGGRRSLQYDSNPSPDASVVYGSPPDHDRSEKNGVFGWFHKMRSDHQDRTDKKERAKSPPGSFSRLPPPQSLMQPLNDPASRGRTMETSHVTEKTDKSDDTTPTGSTPVASTAPGTSSSPVPTSPPASVPGPGPSPDPVPGASEPKLRHGPMALRSDLPAALFEKRSVAQSPSRNPALPDAVTPASPPTSETAPVENAPVKEVESEATTQSESATAQPFQTATSPSDSHHASSNSTVTITSSSQPPTATTTANPAPGENAQGAPATSAQAPAK</sequence>
<dbReference type="SMART" id="SM00324">
    <property type="entry name" value="RhoGAP"/>
    <property type="match status" value="1"/>
</dbReference>
<dbReference type="Proteomes" id="UP000002668">
    <property type="component" value="Genome"/>
</dbReference>
<feature type="compositionally biased region" description="Polar residues" evidence="2">
    <location>
        <begin position="1454"/>
        <end position="1463"/>
    </location>
</feature>
<dbReference type="PANTHER" id="PTHR15228:SF25">
    <property type="entry name" value="F-BAR DOMAIN-CONTAINING PROTEIN"/>
    <property type="match status" value="1"/>
</dbReference>